<evidence type="ECO:0000313" key="3">
    <source>
        <dbReference type="Proteomes" id="UP000830729"/>
    </source>
</evidence>
<accession>A0A8U0HR12</accession>
<name>A0A8U0HR12_9EURY</name>
<keyword evidence="1" id="KW-0812">Transmembrane</keyword>
<dbReference type="Proteomes" id="UP000830729">
    <property type="component" value="Chromosome"/>
</dbReference>
<dbReference type="GeneID" id="72185844"/>
<dbReference type="AlphaFoldDB" id="A0A8U0HR12"/>
<protein>
    <submittedName>
        <fullName evidence="2">Uncharacterized protein</fullName>
    </submittedName>
</protein>
<reference evidence="2 3" key="1">
    <citation type="submission" date="2022-04" db="EMBL/GenBank/DDBJ databases">
        <title>Diverse halophilic archaea isolated from saline environments.</title>
        <authorList>
            <person name="Cui H.-L."/>
        </authorList>
    </citation>
    <scope>NUCLEOTIDE SEQUENCE [LARGE SCALE GENOMIC DNA]</scope>
    <source>
        <strain evidence="2 3">XZYJT49</strain>
    </source>
</reference>
<organism evidence="2 3">
    <name type="scientific">Halorussus limi</name>
    <dbReference type="NCBI Taxonomy" id="2938695"/>
    <lineage>
        <taxon>Archaea</taxon>
        <taxon>Methanobacteriati</taxon>
        <taxon>Methanobacteriota</taxon>
        <taxon>Stenosarchaea group</taxon>
        <taxon>Halobacteria</taxon>
        <taxon>Halobacteriales</taxon>
        <taxon>Haladaptataceae</taxon>
        <taxon>Halorussus</taxon>
    </lineage>
</organism>
<dbReference type="RefSeq" id="WP_248649239.1">
    <property type="nucleotide sequence ID" value="NZ_CP096659.1"/>
</dbReference>
<keyword evidence="3" id="KW-1185">Reference proteome</keyword>
<dbReference type="EMBL" id="CP096659">
    <property type="protein sequence ID" value="UPV73183.1"/>
    <property type="molecule type" value="Genomic_DNA"/>
</dbReference>
<proteinExistence type="predicted"/>
<gene>
    <name evidence="2" type="ORF">M0R89_11555</name>
</gene>
<evidence type="ECO:0000313" key="2">
    <source>
        <dbReference type="EMBL" id="UPV73183.1"/>
    </source>
</evidence>
<keyword evidence="1" id="KW-0472">Membrane</keyword>
<sequence>MKHVRFEMDGWKPKVVLDEQYEGFVVWGSRMTTAFGILTSLLLIPPPISFVVAVVLAGLDLFFERISLMVQSMFVQPLPETWDSDAWQGNLYQFDQGMWGIGLLFDDEKIARVALETIRAWNYDEDIDRGDNIKMSFVEMDDGGYMTYVYPSSEREVLKEAAKAVEREQIEQGKIREHYQSHFQMIIAQDFDNPPRSHFRRFKNHYNGGRVMLNTFTTERLKDRGSGPIDGLPDGFGGVPSVDPVSLKEVKIVNQEDLEQDSVEYQHLKYVMPLLEN</sequence>
<feature type="transmembrane region" description="Helical" evidence="1">
    <location>
        <begin position="34"/>
        <end position="63"/>
    </location>
</feature>
<evidence type="ECO:0000256" key="1">
    <source>
        <dbReference type="SAM" id="Phobius"/>
    </source>
</evidence>
<keyword evidence="1" id="KW-1133">Transmembrane helix</keyword>
<dbReference type="KEGG" id="halx:M0R89_11555"/>